<dbReference type="EMBL" id="AABF01000022">
    <property type="protein sequence ID" value="EAA24624.1"/>
    <property type="molecule type" value="Genomic_DNA"/>
</dbReference>
<evidence type="ECO:0000259" key="1">
    <source>
        <dbReference type="Pfam" id="PF00534"/>
    </source>
</evidence>
<name>Q7P739_FUSVC</name>
<dbReference type="SUPFAM" id="SSF53756">
    <property type="entry name" value="UDP-Glycosyltransferase/glycogen phosphorylase"/>
    <property type="match status" value="1"/>
</dbReference>
<dbReference type="Gene3D" id="3.40.50.2000">
    <property type="entry name" value="Glycogen Phosphorylase B"/>
    <property type="match status" value="2"/>
</dbReference>
<feature type="domain" description="Glycosyl transferase family 1" evidence="1">
    <location>
        <begin position="177"/>
        <end position="330"/>
    </location>
</feature>
<dbReference type="AlphaFoldDB" id="Q7P739"/>
<dbReference type="PANTHER" id="PTHR12526:SF630">
    <property type="entry name" value="GLYCOSYLTRANSFERASE"/>
    <property type="match status" value="1"/>
</dbReference>
<dbReference type="Pfam" id="PF13439">
    <property type="entry name" value="Glyco_transf_4"/>
    <property type="match status" value="1"/>
</dbReference>
<comment type="caution">
    <text evidence="3">The sequence shown here is derived from an EMBL/GenBank/DDBJ whole genome shotgun (WGS) entry which is preliminary data.</text>
</comment>
<dbReference type="Proteomes" id="UP000006454">
    <property type="component" value="Unassembled WGS sequence"/>
</dbReference>
<dbReference type="GO" id="GO:0016757">
    <property type="term" value="F:glycosyltransferase activity"/>
    <property type="evidence" value="ECO:0007669"/>
    <property type="project" value="InterPro"/>
</dbReference>
<dbReference type="Pfam" id="PF00534">
    <property type="entry name" value="Glycos_transf_1"/>
    <property type="match status" value="1"/>
</dbReference>
<evidence type="ECO:0000259" key="2">
    <source>
        <dbReference type="Pfam" id="PF13439"/>
    </source>
</evidence>
<accession>Q7P739</accession>
<dbReference type="PANTHER" id="PTHR12526">
    <property type="entry name" value="GLYCOSYLTRANSFERASE"/>
    <property type="match status" value="1"/>
</dbReference>
<proteinExistence type="predicted"/>
<feature type="domain" description="Glycosyltransferase subfamily 4-like N-terminal" evidence="2">
    <location>
        <begin position="15"/>
        <end position="167"/>
    </location>
</feature>
<sequence length="360" mass="42396">MKKRILVYGMTNLKGGIESYIMNIYRNLEYNKIIFDFICDFSEIAYYEEIKKNGSKVYFIPSKRKNLFLHLWQFFKILKTHKEYEVVYFNILNASAAVSMIPVKILRRKIISHSHNSSDINLKIHNKFKWLVNKLSDKKLACSNEAGKYMYLNGDEYIVVNNAIDIEKFSYSEKIRKNLRKKLKIEEKRVLLHVARMDKVKNPLFLIEILKKLVTKDKNYILFYIGKGNLEEEIKEKVKEYKLEQHVIFLGQVDNVDDYMQIADAFVLPSLFEGMPIVLIEAQVCKLPIIISDNITKDIILTEKVVYLSLKENIETWVNEIDKIVLNTNRNSINIDKLKEEYDIKKITLTVQKILCGENK</sequence>
<evidence type="ECO:0000313" key="4">
    <source>
        <dbReference type="Proteomes" id="UP000006454"/>
    </source>
</evidence>
<gene>
    <name evidence="3" type="ORF">FNV1760</name>
</gene>
<protein>
    <submittedName>
        <fullName evidence="3">VI polysaccharide biosynthesis protein VIPC/TVIE</fullName>
    </submittedName>
</protein>
<dbReference type="InterPro" id="IPR028098">
    <property type="entry name" value="Glyco_trans_4-like_N"/>
</dbReference>
<organism evidence="3 4">
    <name type="scientific">Fusobacterium vincentii ATCC 49256</name>
    <dbReference type="NCBI Taxonomy" id="209882"/>
    <lineage>
        <taxon>Bacteria</taxon>
        <taxon>Fusobacteriati</taxon>
        <taxon>Fusobacteriota</taxon>
        <taxon>Fusobacteriia</taxon>
        <taxon>Fusobacteriales</taxon>
        <taxon>Fusobacteriaceae</taxon>
        <taxon>Fusobacterium</taxon>
    </lineage>
</organism>
<dbReference type="InterPro" id="IPR001296">
    <property type="entry name" value="Glyco_trans_1"/>
</dbReference>
<evidence type="ECO:0000313" key="3">
    <source>
        <dbReference type="EMBL" id="EAA24624.1"/>
    </source>
</evidence>
<reference evidence="3 4" key="1">
    <citation type="journal article" date="2003" name="Genome Res.">
        <title>Genome analysis of F. nucleatum sub spp vincentii and its comparison with the genome of F. nucleatum ATCC 25586.</title>
        <authorList>
            <person name="Kapatral V."/>
            <person name="Ivanova N."/>
            <person name="Anderson I."/>
            <person name="Reznik G."/>
            <person name="Bhattacharyya A."/>
            <person name="Gardner W.L."/>
            <person name="Mikhailova N."/>
            <person name="Lapidus A."/>
            <person name="Larsen N."/>
            <person name="D'Souza M."/>
            <person name="Walunas T."/>
            <person name="Haselkorn R."/>
            <person name="Overbeek R."/>
            <person name="Kyrpides N."/>
        </authorList>
    </citation>
    <scope>NUCLEOTIDE SEQUENCE [LARGE SCALE GENOMIC DNA]</scope>
    <source>
        <strain evidence="3 4">ATCC 49256</strain>
    </source>
</reference>